<dbReference type="PANTHER" id="PTHR42920">
    <property type="entry name" value="OS03G0707200 PROTEIN-RELATED"/>
    <property type="match status" value="1"/>
</dbReference>
<feature type="transmembrane region" description="Helical" evidence="7">
    <location>
        <begin position="135"/>
        <end position="153"/>
    </location>
</feature>
<evidence type="ECO:0000256" key="4">
    <source>
        <dbReference type="ARBA" id="ARBA00022692"/>
    </source>
</evidence>
<comment type="similarity">
    <text evidence="2">Belongs to the EamA transporter family.</text>
</comment>
<evidence type="ECO:0000256" key="3">
    <source>
        <dbReference type="ARBA" id="ARBA00022475"/>
    </source>
</evidence>
<keyword evidence="3" id="KW-1003">Cell membrane</keyword>
<dbReference type="PANTHER" id="PTHR42920:SF5">
    <property type="entry name" value="EAMA DOMAIN-CONTAINING PROTEIN"/>
    <property type="match status" value="1"/>
</dbReference>
<organism evidence="9 10">
    <name type="scientific">Hornefia porci</name>
    <dbReference type="NCBI Taxonomy" id="2652292"/>
    <lineage>
        <taxon>Bacteria</taxon>
        <taxon>Bacillati</taxon>
        <taxon>Bacillota</taxon>
        <taxon>Clostridia</taxon>
        <taxon>Peptostreptococcales</taxon>
        <taxon>Anaerovoracaceae</taxon>
        <taxon>Hornefia</taxon>
    </lineage>
</organism>
<evidence type="ECO:0000313" key="9">
    <source>
        <dbReference type="EMBL" id="OLR55983.1"/>
    </source>
</evidence>
<keyword evidence="10" id="KW-1185">Reference proteome</keyword>
<feature type="transmembrane region" description="Helical" evidence="7">
    <location>
        <begin position="256"/>
        <end position="273"/>
    </location>
</feature>
<keyword evidence="4 7" id="KW-0812">Transmembrane</keyword>
<dbReference type="GO" id="GO:0005886">
    <property type="term" value="C:plasma membrane"/>
    <property type="evidence" value="ECO:0007669"/>
    <property type="project" value="UniProtKB-SubCell"/>
</dbReference>
<gene>
    <name evidence="9" type="ORF">BHK98_07875</name>
</gene>
<dbReference type="EMBL" id="MJIE01000001">
    <property type="protein sequence ID" value="OLR55983.1"/>
    <property type="molecule type" value="Genomic_DNA"/>
</dbReference>
<dbReference type="Pfam" id="PF00892">
    <property type="entry name" value="EamA"/>
    <property type="match status" value="2"/>
</dbReference>
<feature type="transmembrane region" description="Helical" evidence="7">
    <location>
        <begin position="39"/>
        <end position="58"/>
    </location>
</feature>
<dbReference type="AlphaFoldDB" id="A0A1Q9JIF1"/>
<feature type="transmembrane region" description="Helical" evidence="7">
    <location>
        <begin position="196"/>
        <end position="212"/>
    </location>
</feature>
<feature type="transmembrane region" description="Helical" evidence="7">
    <location>
        <begin position="110"/>
        <end position="128"/>
    </location>
</feature>
<dbReference type="InterPro" id="IPR000620">
    <property type="entry name" value="EamA_dom"/>
</dbReference>
<dbReference type="SUPFAM" id="SSF103481">
    <property type="entry name" value="Multidrug resistance efflux transporter EmrE"/>
    <property type="match status" value="2"/>
</dbReference>
<comment type="subcellular location">
    <subcellularLocation>
        <location evidence="1">Cell membrane</location>
        <topology evidence="1">Multi-pass membrane protein</topology>
    </subcellularLocation>
</comment>
<evidence type="ECO:0000256" key="2">
    <source>
        <dbReference type="ARBA" id="ARBA00007362"/>
    </source>
</evidence>
<evidence type="ECO:0000256" key="5">
    <source>
        <dbReference type="ARBA" id="ARBA00022989"/>
    </source>
</evidence>
<evidence type="ECO:0000256" key="6">
    <source>
        <dbReference type="ARBA" id="ARBA00023136"/>
    </source>
</evidence>
<feature type="domain" description="EamA" evidence="8">
    <location>
        <begin position="162"/>
        <end position="294"/>
    </location>
</feature>
<feature type="transmembrane region" description="Helical" evidence="7">
    <location>
        <begin position="79"/>
        <end position="98"/>
    </location>
</feature>
<dbReference type="InterPro" id="IPR051258">
    <property type="entry name" value="Diverse_Substrate_Transporter"/>
</dbReference>
<dbReference type="InterPro" id="IPR037185">
    <property type="entry name" value="EmrE-like"/>
</dbReference>
<dbReference type="RefSeq" id="WP_075713154.1">
    <property type="nucleotide sequence ID" value="NZ_MJIE01000001.1"/>
</dbReference>
<evidence type="ECO:0000256" key="1">
    <source>
        <dbReference type="ARBA" id="ARBA00004651"/>
    </source>
</evidence>
<accession>A0A1Q9JIF1</accession>
<evidence type="ECO:0000259" key="8">
    <source>
        <dbReference type="Pfam" id="PF00892"/>
    </source>
</evidence>
<protein>
    <submittedName>
        <fullName evidence="9">Permease</fullName>
    </submittedName>
</protein>
<sequence length="309" mass="33243">MNKRLKSDILLLLTAFIWGSAFVAQKVGADIGTFTFNGIRTFIGGLALLPVILILDSMQKKKGNGEAPDPAQKAADRKVLLAGGLSCGIVLFIASTLQQYGIFFTTAGKSGFITSLYAVIVPFLAVATGKHVKKIIWLCVVLGVTGLYLLCMTPGEAFRIQRGDFFVLLCAFAFAVHIMVIDYFSPKTNGVKMSCIQFLTAGAIGIVCMFIFENPSMTAILHSWFPILYAGVFSCGIAYTLQIVAQADADPSEASLILCLESVFSVITGAIMLHESMAVHGYLGCALIFAAVVMSQLPSREERLAAKNR</sequence>
<keyword evidence="5 7" id="KW-1133">Transmembrane helix</keyword>
<feature type="transmembrane region" description="Helical" evidence="7">
    <location>
        <begin position="165"/>
        <end position="184"/>
    </location>
</feature>
<keyword evidence="6 7" id="KW-0472">Membrane</keyword>
<dbReference type="OrthoDB" id="9804865at2"/>
<feature type="domain" description="EamA" evidence="8">
    <location>
        <begin position="6"/>
        <end position="150"/>
    </location>
</feature>
<feature type="transmembrane region" description="Helical" evidence="7">
    <location>
        <begin position="279"/>
        <end position="297"/>
    </location>
</feature>
<proteinExistence type="inferred from homology"/>
<dbReference type="Proteomes" id="UP000187404">
    <property type="component" value="Unassembled WGS sequence"/>
</dbReference>
<feature type="transmembrane region" description="Helical" evidence="7">
    <location>
        <begin position="224"/>
        <end position="244"/>
    </location>
</feature>
<name>A0A1Q9JIF1_9FIRM</name>
<evidence type="ECO:0000256" key="7">
    <source>
        <dbReference type="SAM" id="Phobius"/>
    </source>
</evidence>
<evidence type="ECO:0000313" key="10">
    <source>
        <dbReference type="Proteomes" id="UP000187404"/>
    </source>
</evidence>
<dbReference type="STRING" id="1261640.BHK98_07875"/>
<comment type="caution">
    <text evidence="9">The sequence shown here is derived from an EMBL/GenBank/DDBJ whole genome shotgun (WGS) entry which is preliminary data.</text>
</comment>
<reference evidence="9 10" key="1">
    <citation type="journal article" date="2016" name="Appl. Environ. Microbiol.">
        <title>Function and Phylogeny of Bacterial Butyryl Coenzyme A:Acetate Transferases and Their Diversity in the Proximal Colon of Swine.</title>
        <authorList>
            <person name="Trachsel J."/>
            <person name="Bayles D.O."/>
            <person name="Looft T."/>
            <person name="Levine U.Y."/>
            <person name="Allen H.K."/>
        </authorList>
    </citation>
    <scope>NUCLEOTIDE SEQUENCE [LARGE SCALE GENOMIC DNA]</scope>
    <source>
        <strain evidence="9 10">68-3-10</strain>
    </source>
</reference>